<dbReference type="AlphaFoldDB" id="A0A3S0ZE01"/>
<evidence type="ECO:0000313" key="6">
    <source>
        <dbReference type="EMBL" id="RUR46179.1"/>
    </source>
</evidence>
<dbReference type="FunFam" id="3.40.640.10:FF:000004">
    <property type="entry name" value="Acetylornithine aminotransferase"/>
    <property type="match status" value="1"/>
</dbReference>
<dbReference type="PIRSF" id="PIRSF000521">
    <property type="entry name" value="Transaminase_4ab_Lys_Orn"/>
    <property type="match status" value="1"/>
</dbReference>
<dbReference type="PANTHER" id="PTHR43094:SF1">
    <property type="entry name" value="AMINOTRANSFERASE CLASS-III"/>
    <property type="match status" value="1"/>
</dbReference>
<proteinExistence type="inferred from homology"/>
<sequence>MTALTNHDGQHIDTLKAYDQNHVWHHLTPGAAAEKGVSMFVRGEGLRLWDSEGKEYLDATAGGVWVTNVGYGRKEIADAVYQQLIELNYFAGSMASKPAAQFAAKLLQHMPGMSRVYYSSSGSEANEKAFKMVRQISHKHYQGKKHKILYRERDYHGTTLATLGASGQSERRAQFGPFVPDFIEFPHCCEYRNQYSDAENYGLQAAEALEQTILREGPDNVGAVILEPITAGGGIITPPEGYWEKVGEICKRHNILLIMDEVVCGLGRTGQWFGYQHYDIQPDIVTMAKGVASGYAAISCTVTTEKIYTLLQEAPGDTLGYFRDISTFGGCLAGQAAALSNLTIIEREGLVENSAAMGERLLNGFQRLAAKYPIIGDVRGKGLFAGIELVEDRHTKQPVDEAVPIAIAAECKKLGLLIGRTNRSLTGYNNILNFSPALTATVQDIDHIVDLLDQAFENVMQVQGLAAT</sequence>
<name>A0A3S0ZE01_9GAMM</name>
<protein>
    <submittedName>
        <fullName evidence="6">Aminotransferase class III-fold pyridoxal phosphate-dependent enzyme</fullName>
    </submittedName>
</protein>
<gene>
    <name evidence="6" type="ORF">ELY37_09320</name>
</gene>
<accession>A0A3S0ZE01</accession>
<evidence type="ECO:0000256" key="4">
    <source>
        <dbReference type="ARBA" id="ARBA00022898"/>
    </source>
</evidence>
<dbReference type="RefSeq" id="WP_126950301.1">
    <property type="nucleotide sequence ID" value="NZ_RZHD01000005.1"/>
</dbReference>
<evidence type="ECO:0000256" key="5">
    <source>
        <dbReference type="RuleBase" id="RU003560"/>
    </source>
</evidence>
<organism evidence="6 7">
    <name type="scientific">Vreelandella populi</name>
    <dbReference type="NCBI Taxonomy" id="2498858"/>
    <lineage>
        <taxon>Bacteria</taxon>
        <taxon>Pseudomonadati</taxon>
        <taxon>Pseudomonadota</taxon>
        <taxon>Gammaproteobacteria</taxon>
        <taxon>Oceanospirillales</taxon>
        <taxon>Halomonadaceae</taxon>
        <taxon>Vreelandella</taxon>
    </lineage>
</organism>
<dbReference type="InterPro" id="IPR015424">
    <property type="entry name" value="PyrdxlP-dep_Trfase"/>
</dbReference>
<keyword evidence="4 5" id="KW-0663">Pyridoxal phosphate</keyword>
<dbReference type="OrthoDB" id="9801052at2"/>
<dbReference type="InterPro" id="IPR005814">
    <property type="entry name" value="Aminotrans_3"/>
</dbReference>
<comment type="cofactor">
    <cofactor evidence="1">
        <name>pyridoxal 5'-phosphate</name>
        <dbReference type="ChEBI" id="CHEBI:597326"/>
    </cofactor>
</comment>
<comment type="similarity">
    <text evidence="2 5">Belongs to the class-III pyridoxal-phosphate-dependent aminotransferase family.</text>
</comment>
<evidence type="ECO:0000256" key="3">
    <source>
        <dbReference type="ARBA" id="ARBA00022576"/>
    </source>
</evidence>
<dbReference type="Proteomes" id="UP000286912">
    <property type="component" value="Unassembled WGS sequence"/>
</dbReference>
<keyword evidence="7" id="KW-1185">Reference proteome</keyword>
<dbReference type="GO" id="GO:0008483">
    <property type="term" value="F:transaminase activity"/>
    <property type="evidence" value="ECO:0007669"/>
    <property type="project" value="UniProtKB-KW"/>
</dbReference>
<dbReference type="Pfam" id="PF00202">
    <property type="entry name" value="Aminotran_3"/>
    <property type="match status" value="1"/>
</dbReference>
<evidence type="ECO:0000256" key="2">
    <source>
        <dbReference type="ARBA" id="ARBA00008954"/>
    </source>
</evidence>
<dbReference type="PANTHER" id="PTHR43094">
    <property type="entry name" value="AMINOTRANSFERASE"/>
    <property type="match status" value="1"/>
</dbReference>
<dbReference type="InterPro" id="IPR015422">
    <property type="entry name" value="PyrdxlP-dep_Trfase_small"/>
</dbReference>
<dbReference type="EMBL" id="RZHD01000005">
    <property type="protein sequence ID" value="RUR46179.1"/>
    <property type="molecule type" value="Genomic_DNA"/>
</dbReference>
<dbReference type="GO" id="GO:0030170">
    <property type="term" value="F:pyridoxal phosphate binding"/>
    <property type="evidence" value="ECO:0007669"/>
    <property type="project" value="InterPro"/>
</dbReference>
<reference evidence="6 7" key="1">
    <citation type="submission" date="2018-12" db="EMBL/GenBank/DDBJ databases">
        <title>three novel Halomonas strain isolated from plants.</title>
        <authorList>
            <person name="Sun C."/>
        </authorList>
    </citation>
    <scope>NUCLEOTIDE SEQUENCE [LARGE SCALE GENOMIC DNA]</scope>
    <source>
        <strain evidence="6 7">RC</strain>
    </source>
</reference>
<dbReference type="CDD" id="cd00610">
    <property type="entry name" value="OAT_like"/>
    <property type="match status" value="1"/>
</dbReference>
<dbReference type="PROSITE" id="PS00600">
    <property type="entry name" value="AA_TRANSFER_CLASS_3"/>
    <property type="match status" value="1"/>
</dbReference>
<comment type="caution">
    <text evidence="6">The sequence shown here is derived from an EMBL/GenBank/DDBJ whole genome shotgun (WGS) entry which is preliminary data.</text>
</comment>
<dbReference type="SUPFAM" id="SSF53383">
    <property type="entry name" value="PLP-dependent transferases"/>
    <property type="match status" value="1"/>
</dbReference>
<evidence type="ECO:0000256" key="1">
    <source>
        <dbReference type="ARBA" id="ARBA00001933"/>
    </source>
</evidence>
<evidence type="ECO:0000313" key="7">
    <source>
        <dbReference type="Proteomes" id="UP000286912"/>
    </source>
</evidence>
<keyword evidence="6" id="KW-0808">Transferase</keyword>
<dbReference type="InterPro" id="IPR015421">
    <property type="entry name" value="PyrdxlP-dep_Trfase_major"/>
</dbReference>
<dbReference type="Gene3D" id="3.90.1150.10">
    <property type="entry name" value="Aspartate Aminotransferase, domain 1"/>
    <property type="match status" value="1"/>
</dbReference>
<dbReference type="InterPro" id="IPR049704">
    <property type="entry name" value="Aminotrans_3_PPA_site"/>
</dbReference>
<dbReference type="Gene3D" id="3.40.640.10">
    <property type="entry name" value="Type I PLP-dependent aspartate aminotransferase-like (Major domain)"/>
    <property type="match status" value="1"/>
</dbReference>
<keyword evidence="3 6" id="KW-0032">Aminotransferase</keyword>